<feature type="region of interest" description="Disordered" evidence="3">
    <location>
        <begin position="1"/>
        <end position="38"/>
    </location>
</feature>
<dbReference type="SMART" id="SM00128">
    <property type="entry name" value="IPPc"/>
    <property type="match status" value="1"/>
</dbReference>
<dbReference type="GO" id="GO:0004445">
    <property type="term" value="F:inositol-polyphosphate 5-phosphatase activity"/>
    <property type="evidence" value="ECO:0007669"/>
    <property type="project" value="InterPro"/>
</dbReference>
<dbReference type="Proteomes" id="UP001177140">
    <property type="component" value="Unassembled WGS sequence"/>
</dbReference>
<dbReference type="Pfam" id="PF22669">
    <property type="entry name" value="Exo_endo_phos2"/>
    <property type="match status" value="1"/>
</dbReference>
<dbReference type="EMBL" id="JAJJMA010004539">
    <property type="protein sequence ID" value="MCL7021766.1"/>
    <property type="molecule type" value="Genomic_DNA"/>
</dbReference>
<comment type="caution">
    <text evidence="5">The sequence shown here is derived from an EMBL/GenBank/DDBJ whole genome shotgun (WGS) entry which is preliminary data.</text>
</comment>
<dbReference type="SUPFAM" id="SSF56219">
    <property type="entry name" value="DNase I-like"/>
    <property type="match status" value="1"/>
</dbReference>
<sequence>MSNTIGGGRDENNIYDMTKVSNSNTSTPDNSVKHEKKKKSIIPKLFSSKARKSYDDDLFGGNDSDHDLEKRIAAKRASFIDSSPVMRKSFSERLAKNSEIESLNLSNFERPVTSQPEAQDFRIFVATWNVGGKAPHSGLNLEDFLQVEGSSDIYVLGFQEIVPLNAGNVLVLEDNEPAAKWLAIISQALNRPHENHPAHSNDNTSSTYSSSTTNINCSNDSSSKADTNMKTSSQGGLFFHKPSLKVLSRHLRADSQNLKSCNCHDSSPLSNEKQHPRDINNLIHKFEQSGSLCIRNGSAEDREYFSMAAGIPLSPSYSSSSCDLNYRLVTSKQMVGLFLSVWARKELVQYIAHLRVSSIGRGIMGCLGNKGCISVSMSFHKTTYCFVCSHLASGEKEGDELRRNSDVAEILKGIQFPKICKKSDRRIPERIIEHDQIIWLGDLNYRMSLSYEETRLHLEDNDWETLLKKDQLNIERQAGRVFQGWNEGNIFFAPTYKYSQNSDSYAGETTKSKKKRRTPAWCDRILWYGNGIEQLSYIRGESRFSDHRPVCAVFTSKVVMMNNSCTTPRIEKLKKRYSVQPGRTEYEDMIPKRHSFYGF</sequence>
<protein>
    <recommendedName>
        <fullName evidence="4">Inositol polyphosphate-related phosphatase domain-containing protein</fullName>
    </recommendedName>
</protein>
<dbReference type="InterPro" id="IPR045849">
    <property type="entry name" value="IP5P_plant"/>
</dbReference>
<keyword evidence="6" id="KW-1185">Reference proteome</keyword>
<dbReference type="GO" id="GO:0046856">
    <property type="term" value="P:phosphatidylinositol dephosphorylation"/>
    <property type="evidence" value="ECO:0007669"/>
    <property type="project" value="InterPro"/>
</dbReference>
<dbReference type="FunFam" id="3.60.10.10:FF:000028">
    <property type="entry name" value="Type IV inositol polyphosphate 5-phosphatase 7"/>
    <property type="match status" value="1"/>
</dbReference>
<evidence type="ECO:0000256" key="1">
    <source>
        <dbReference type="ARBA" id="ARBA00010768"/>
    </source>
</evidence>
<gene>
    <name evidence="5" type="ORF">MKW94_009465</name>
</gene>
<dbReference type="GO" id="GO:0034485">
    <property type="term" value="F:phosphatidylinositol-3,4,5-trisphosphate 5-phosphatase activity"/>
    <property type="evidence" value="ECO:0007669"/>
    <property type="project" value="TreeGrafter"/>
</dbReference>
<accession>A0AA41RN60</accession>
<feature type="compositionally biased region" description="Low complexity" evidence="3">
    <location>
        <begin position="200"/>
        <end position="222"/>
    </location>
</feature>
<evidence type="ECO:0000259" key="4">
    <source>
        <dbReference type="SMART" id="SM00128"/>
    </source>
</evidence>
<dbReference type="PANTHER" id="PTHR45666">
    <property type="entry name" value="TYPE IV INOSITOL POLYPHOSPHATE 5-PHOSPHATASE 9"/>
    <property type="match status" value="1"/>
</dbReference>
<dbReference type="AlphaFoldDB" id="A0AA41RN60"/>
<reference evidence="5" key="1">
    <citation type="submission" date="2022-03" db="EMBL/GenBank/DDBJ databases">
        <title>A functionally conserved STORR gene fusion in Papaver species that diverged 16.8 million years ago.</title>
        <authorList>
            <person name="Catania T."/>
        </authorList>
    </citation>
    <scope>NUCLEOTIDE SEQUENCE</scope>
    <source>
        <strain evidence="5">S-191538</strain>
    </source>
</reference>
<comment type="similarity">
    <text evidence="1">Belongs to the inositol polyphosphate 5-phosphatase family.</text>
</comment>
<name>A0AA41RN60_PAPNU</name>
<keyword evidence="2" id="KW-0378">Hydrolase</keyword>
<organism evidence="5 6">
    <name type="scientific">Papaver nudicaule</name>
    <name type="common">Iceland poppy</name>
    <dbReference type="NCBI Taxonomy" id="74823"/>
    <lineage>
        <taxon>Eukaryota</taxon>
        <taxon>Viridiplantae</taxon>
        <taxon>Streptophyta</taxon>
        <taxon>Embryophyta</taxon>
        <taxon>Tracheophyta</taxon>
        <taxon>Spermatophyta</taxon>
        <taxon>Magnoliopsida</taxon>
        <taxon>Ranunculales</taxon>
        <taxon>Papaveraceae</taxon>
        <taxon>Papaveroideae</taxon>
        <taxon>Papaver</taxon>
    </lineage>
</organism>
<dbReference type="InterPro" id="IPR036691">
    <property type="entry name" value="Endo/exonu/phosph_ase_sf"/>
</dbReference>
<proteinExistence type="inferred from homology"/>
<feature type="compositionally biased region" description="Polar residues" evidence="3">
    <location>
        <begin position="19"/>
        <end position="30"/>
    </location>
</feature>
<feature type="region of interest" description="Disordered" evidence="3">
    <location>
        <begin position="193"/>
        <end position="230"/>
    </location>
</feature>
<evidence type="ECO:0000256" key="3">
    <source>
        <dbReference type="SAM" id="MobiDB-lite"/>
    </source>
</evidence>
<evidence type="ECO:0000313" key="6">
    <source>
        <dbReference type="Proteomes" id="UP001177140"/>
    </source>
</evidence>
<feature type="domain" description="Inositol polyphosphate-related phosphatase" evidence="4">
    <location>
        <begin position="225"/>
        <end position="562"/>
    </location>
</feature>
<evidence type="ECO:0000313" key="5">
    <source>
        <dbReference type="EMBL" id="MCL7021766.1"/>
    </source>
</evidence>
<dbReference type="InterPro" id="IPR000300">
    <property type="entry name" value="IPPc"/>
</dbReference>
<dbReference type="GO" id="GO:0004439">
    <property type="term" value="F:phosphatidylinositol-4,5-bisphosphate 5-phosphatase activity"/>
    <property type="evidence" value="ECO:0007669"/>
    <property type="project" value="TreeGrafter"/>
</dbReference>
<dbReference type="PANTHER" id="PTHR45666:SF3">
    <property type="entry name" value="TYPE I INOSITOL POLYPHOSPHATE 5-PHOSPHATASE 5"/>
    <property type="match status" value="1"/>
</dbReference>
<evidence type="ECO:0000256" key="2">
    <source>
        <dbReference type="ARBA" id="ARBA00022801"/>
    </source>
</evidence>
<dbReference type="Gene3D" id="3.60.10.10">
    <property type="entry name" value="Endonuclease/exonuclease/phosphatase"/>
    <property type="match status" value="2"/>
</dbReference>